<sequence length="125" mass="13705">MVIGVVQFELLLPQALSLKDKRRVVQSVKDRLHREHLVAVAEVGEQEMLNVAVLGVAAVSADGNAVGKTLDAIDAKLRGLRDAEVGKTSRRVIQERTMKPSVSMSGNEEAILRREMLSLMEEGDE</sequence>
<proteinExistence type="predicted"/>
<dbReference type="InterPro" id="IPR036746">
    <property type="entry name" value="TT1725-like_sf"/>
</dbReference>
<dbReference type="Pfam" id="PF04456">
    <property type="entry name" value="DUF503"/>
    <property type="match status" value="1"/>
</dbReference>
<gene>
    <name evidence="1" type="ORF">MNBD_PLANCTO03-49</name>
</gene>
<dbReference type="SUPFAM" id="SSF103007">
    <property type="entry name" value="Hypothetical protein TT1725"/>
    <property type="match status" value="1"/>
</dbReference>
<dbReference type="PANTHER" id="PTHR36441:SF1">
    <property type="entry name" value="DUF503 DOMAIN-CONTAINING PROTEIN"/>
    <property type="match status" value="1"/>
</dbReference>
<organism evidence="1">
    <name type="scientific">hydrothermal vent metagenome</name>
    <dbReference type="NCBI Taxonomy" id="652676"/>
    <lineage>
        <taxon>unclassified sequences</taxon>
        <taxon>metagenomes</taxon>
        <taxon>ecological metagenomes</taxon>
    </lineage>
</organism>
<accession>A0A3B1DE17</accession>
<dbReference type="Gene3D" id="3.30.70.1120">
    <property type="entry name" value="TT1725-like"/>
    <property type="match status" value="1"/>
</dbReference>
<reference evidence="1" key="1">
    <citation type="submission" date="2018-06" db="EMBL/GenBank/DDBJ databases">
        <authorList>
            <person name="Zhirakovskaya E."/>
        </authorList>
    </citation>
    <scope>NUCLEOTIDE SEQUENCE</scope>
</reference>
<evidence type="ECO:0000313" key="1">
    <source>
        <dbReference type="EMBL" id="VAX41066.1"/>
    </source>
</evidence>
<dbReference type="AlphaFoldDB" id="A0A3B1DE17"/>
<dbReference type="InterPro" id="IPR007546">
    <property type="entry name" value="DUF503"/>
</dbReference>
<dbReference type="EMBL" id="UOGK01000485">
    <property type="protein sequence ID" value="VAX41066.1"/>
    <property type="molecule type" value="Genomic_DNA"/>
</dbReference>
<evidence type="ECO:0008006" key="2">
    <source>
        <dbReference type="Google" id="ProtNLM"/>
    </source>
</evidence>
<name>A0A3B1DE17_9ZZZZ</name>
<protein>
    <recommendedName>
        <fullName evidence="2">YlxP-like protein</fullName>
    </recommendedName>
</protein>
<dbReference type="PANTHER" id="PTHR36441">
    <property type="entry name" value="HYPOTHETICAL CYTOSOLIC PROTEIN"/>
    <property type="match status" value="1"/>
</dbReference>